<dbReference type="STRING" id="89524.SAMN05444370_102503"/>
<dbReference type="InterPro" id="IPR000700">
    <property type="entry name" value="PAS-assoc_C"/>
</dbReference>
<dbReference type="SMART" id="SM00091">
    <property type="entry name" value="PAS"/>
    <property type="match status" value="3"/>
</dbReference>
<evidence type="ECO:0000256" key="5">
    <source>
        <dbReference type="ARBA" id="ARBA00022777"/>
    </source>
</evidence>
<dbReference type="SUPFAM" id="SSF55874">
    <property type="entry name" value="ATPase domain of HSP90 chaperone/DNA topoisomerase II/histidine kinase"/>
    <property type="match status" value="1"/>
</dbReference>
<dbReference type="Pfam" id="PF08448">
    <property type="entry name" value="PAS_4"/>
    <property type="match status" value="1"/>
</dbReference>
<keyword evidence="10" id="KW-1185">Reference proteome</keyword>
<dbReference type="Pfam" id="PF08447">
    <property type="entry name" value="PAS_3"/>
    <property type="match status" value="1"/>
</dbReference>
<dbReference type="SMART" id="SM00086">
    <property type="entry name" value="PAC"/>
    <property type="match status" value="3"/>
</dbReference>
<evidence type="ECO:0000256" key="2">
    <source>
        <dbReference type="ARBA" id="ARBA00012438"/>
    </source>
</evidence>
<dbReference type="CDD" id="cd00082">
    <property type="entry name" value="HisKA"/>
    <property type="match status" value="1"/>
</dbReference>
<dbReference type="Proteomes" id="UP000198703">
    <property type="component" value="Unassembled WGS sequence"/>
</dbReference>
<dbReference type="Pfam" id="PF02518">
    <property type="entry name" value="HATPase_c"/>
    <property type="match status" value="1"/>
</dbReference>
<keyword evidence="5" id="KW-0418">Kinase</keyword>
<dbReference type="InterPro" id="IPR013655">
    <property type="entry name" value="PAS_fold_3"/>
</dbReference>
<dbReference type="PANTHER" id="PTHR43047">
    <property type="entry name" value="TWO-COMPONENT HISTIDINE PROTEIN KINASE"/>
    <property type="match status" value="1"/>
</dbReference>
<dbReference type="CDD" id="cd16922">
    <property type="entry name" value="HATPase_EvgS-ArcB-TorS-like"/>
    <property type="match status" value="1"/>
</dbReference>
<evidence type="ECO:0000256" key="1">
    <source>
        <dbReference type="ARBA" id="ARBA00000085"/>
    </source>
</evidence>
<dbReference type="InterPro" id="IPR036890">
    <property type="entry name" value="HATPase_C_sf"/>
</dbReference>
<dbReference type="PROSITE" id="PS50109">
    <property type="entry name" value="HIS_KIN"/>
    <property type="match status" value="1"/>
</dbReference>
<dbReference type="SMART" id="SM00387">
    <property type="entry name" value="HATPase_c"/>
    <property type="match status" value="1"/>
</dbReference>
<dbReference type="InterPro" id="IPR035965">
    <property type="entry name" value="PAS-like_dom_sf"/>
</dbReference>
<dbReference type="Gene3D" id="1.10.287.130">
    <property type="match status" value="1"/>
</dbReference>
<evidence type="ECO:0000259" key="7">
    <source>
        <dbReference type="PROSITE" id="PS50112"/>
    </source>
</evidence>
<dbReference type="InterPro" id="IPR005467">
    <property type="entry name" value="His_kinase_dom"/>
</dbReference>
<dbReference type="NCBIfam" id="TIGR00229">
    <property type="entry name" value="sensory_box"/>
    <property type="match status" value="3"/>
</dbReference>
<dbReference type="InterPro" id="IPR003661">
    <property type="entry name" value="HisK_dim/P_dom"/>
</dbReference>
<dbReference type="InterPro" id="IPR000014">
    <property type="entry name" value="PAS"/>
</dbReference>
<feature type="domain" description="PAS" evidence="7">
    <location>
        <begin position="276"/>
        <end position="337"/>
    </location>
</feature>
<dbReference type="InterPro" id="IPR003594">
    <property type="entry name" value="HATPase_dom"/>
</dbReference>
<dbReference type="InterPro" id="IPR013656">
    <property type="entry name" value="PAS_4"/>
</dbReference>
<dbReference type="EC" id="2.7.13.3" evidence="2"/>
<feature type="domain" description="PAS" evidence="7">
    <location>
        <begin position="26"/>
        <end position="64"/>
    </location>
</feature>
<evidence type="ECO:0000256" key="4">
    <source>
        <dbReference type="ARBA" id="ARBA00022679"/>
    </source>
</evidence>
<dbReference type="SMART" id="SM00388">
    <property type="entry name" value="HisKA"/>
    <property type="match status" value="1"/>
</dbReference>
<protein>
    <recommendedName>
        <fullName evidence="2">histidine kinase</fullName>
        <ecNumber evidence="2">2.7.13.3</ecNumber>
    </recommendedName>
</protein>
<dbReference type="RefSeq" id="WP_175478766.1">
    <property type="nucleotide sequence ID" value="NZ_FNQM01000002.1"/>
</dbReference>
<evidence type="ECO:0000256" key="3">
    <source>
        <dbReference type="ARBA" id="ARBA00022553"/>
    </source>
</evidence>
<dbReference type="EMBL" id="FNQM01000002">
    <property type="protein sequence ID" value="SEA00938.1"/>
    <property type="molecule type" value="Genomic_DNA"/>
</dbReference>
<dbReference type="GO" id="GO:0000155">
    <property type="term" value="F:phosphorelay sensor kinase activity"/>
    <property type="evidence" value="ECO:0007669"/>
    <property type="project" value="InterPro"/>
</dbReference>
<dbReference type="GO" id="GO:0005886">
    <property type="term" value="C:plasma membrane"/>
    <property type="evidence" value="ECO:0007669"/>
    <property type="project" value="TreeGrafter"/>
</dbReference>
<sequence length="635" mass="69023">MAGFAVKLPKSAIDDLIAQTEAYGDDAIVLVDADPDAPAPLILWCNAGFCAMTGYSPAEIVGRTPAFLRGPLTDAETIARLAEARRAGRPRRERFVNYRKNGEPFWVDASYLPVPVEGGEPGRPRLWMSIQRDVTAERAAEKALEESRRRADLLADVVDSVTSEIHIFDARSFLYEMLNEEARRSLGLAAERLSEVGPADFWPAFDADGLRLSLAPLLEGRERAVALRVEQRCADGALRPYRARLTTLRRDARSLIVAVLVDVTEEERAQAQAALGEARLRIAVDASLDGLWELEVPGRRVKYSDRYREMLGYDAESFPDLLDSWLRRLHPDDVERVMAASDRCRIDGEPFDETYRIRRRDGSWVWWRSRAAALRDPQGRPTSVIGVNSDVSALMEARAAAEEIARMRRDFLAKMSHEVRTPLNGVLGMTALLLAAENRPEVVARLKAIESSGLSLLAIIEDVLALARIEAGAAVHRSETFEPRALCEAALDPIRAIALGKGLRLAAAAPSGTWRGDARMIRQVLINLAGNAAKFTVSGGVTITAGTEAGGRALRFTVADTGPGVPEAQREAIFEPFRQGDDSVTRRHGGLGLGLAVAREIVHGMGGEIGVAAAPGGGAAFWFTAPATPSAADEA</sequence>
<dbReference type="Gene3D" id="3.30.565.10">
    <property type="entry name" value="Histidine kinase-like ATPase, C-terminal domain"/>
    <property type="match status" value="1"/>
</dbReference>
<dbReference type="Gene3D" id="3.30.450.20">
    <property type="entry name" value="PAS domain"/>
    <property type="match status" value="3"/>
</dbReference>
<gene>
    <name evidence="9" type="ORF">SAMN05444370_102503</name>
</gene>
<evidence type="ECO:0000259" key="6">
    <source>
        <dbReference type="PROSITE" id="PS50109"/>
    </source>
</evidence>
<dbReference type="Pfam" id="PF00512">
    <property type="entry name" value="HisKA"/>
    <property type="match status" value="1"/>
</dbReference>
<dbReference type="SUPFAM" id="SSF55785">
    <property type="entry name" value="PYP-like sensor domain (PAS domain)"/>
    <property type="match status" value="3"/>
</dbReference>
<accession>A0A1H3XQZ2</accession>
<proteinExistence type="predicted"/>
<dbReference type="PROSITE" id="PS50112">
    <property type="entry name" value="PAS"/>
    <property type="match status" value="2"/>
</dbReference>
<keyword evidence="3" id="KW-0597">Phosphoprotein</keyword>
<feature type="domain" description="PAC" evidence="8">
    <location>
        <begin position="351"/>
        <end position="403"/>
    </location>
</feature>
<feature type="domain" description="PAC" evidence="8">
    <location>
        <begin position="89"/>
        <end position="146"/>
    </location>
</feature>
<keyword evidence="4" id="KW-0808">Transferase</keyword>
<comment type="catalytic activity">
    <reaction evidence="1">
        <text>ATP + protein L-histidine = ADP + protein N-phospho-L-histidine.</text>
        <dbReference type="EC" id="2.7.13.3"/>
    </reaction>
</comment>
<dbReference type="PRINTS" id="PR00344">
    <property type="entry name" value="BCTRLSENSOR"/>
</dbReference>
<dbReference type="InterPro" id="IPR001610">
    <property type="entry name" value="PAC"/>
</dbReference>
<dbReference type="GO" id="GO:0009927">
    <property type="term" value="F:histidine phosphotransfer kinase activity"/>
    <property type="evidence" value="ECO:0007669"/>
    <property type="project" value="TreeGrafter"/>
</dbReference>
<evidence type="ECO:0000313" key="9">
    <source>
        <dbReference type="EMBL" id="SEA00938.1"/>
    </source>
</evidence>
<evidence type="ECO:0000313" key="10">
    <source>
        <dbReference type="Proteomes" id="UP000198703"/>
    </source>
</evidence>
<organism evidence="9 10">
    <name type="scientific">Rubrimonas cliftonensis</name>
    <dbReference type="NCBI Taxonomy" id="89524"/>
    <lineage>
        <taxon>Bacteria</taxon>
        <taxon>Pseudomonadati</taxon>
        <taxon>Pseudomonadota</taxon>
        <taxon>Alphaproteobacteria</taxon>
        <taxon>Rhodobacterales</taxon>
        <taxon>Paracoccaceae</taxon>
        <taxon>Rubrimonas</taxon>
    </lineage>
</organism>
<dbReference type="Pfam" id="PF13426">
    <property type="entry name" value="PAS_9"/>
    <property type="match status" value="1"/>
</dbReference>
<reference evidence="9 10" key="1">
    <citation type="submission" date="2016-10" db="EMBL/GenBank/DDBJ databases">
        <authorList>
            <person name="de Groot N.N."/>
        </authorList>
    </citation>
    <scope>NUCLEOTIDE SEQUENCE [LARGE SCALE GENOMIC DNA]</scope>
    <source>
        <strain evidence="9 10">DSM 15345</strain>
    </source>
</reference>
<dbReference type="AlphaFoldDB" id="A0A1H3XQZ2"/>
<feature type="domain" description="Histidine kinase" evidence="6">
    <location>
        <begin position="414"/>
        <end position="629"/>
    </location>
</feature>
<name>A0A1H3XQZ2_9RHOB</name>
<dbReference type="PANTHER" id="PTHR43047:SF72">
    <property type="entry name" value="OSMOSENSING HISTIDINE PROTEIN KINASE SLN1"/>
    <property type="match status" value="1"/>
</dbReference>
<dbReference type="PROSITE" id="PS50113">
    <property type="entry name" value="PAC"/>
    <property type="match status" value="2"/>
</dbReference>
<dbReference type="CDD" id="cd00130">
    <property type="entry name" value="PAS"/>
    <property type="match status" value="2"/>
</dbReference>
<dbReference type="InterPro" id="IPR036097">
    <property type="entry name" value="HisK_dim/P_sf"/>
</dbReference>
<dbReference type="SUPFAM" id="SSF47384">
    <property type="entry name" value="Homodimeric domain of signal transducing histidine kinase"/>
    <property type="match status" value="1"/>
</dbReference>
<dbReference type="InterPro" id="IPR004358">
    <property type="entry name" value="Sig_transdc_His_kin-like_C"/>
</dbReference>
<evidence type="ECO:0000259" key="8">
    <source>
        <dbReference type="PROSITE" id="PS50113"/>
    </source>
</evidence>